<reference evidence="2 3" key="1">
    <citation type="submission" date="2020-08" db="EMBL/GenBank/DDBJ databases">
        <title>A Genomic Blueprint of the Chicken Gut Microbiome.</title>
        <authorList>
            <person name="Gilroy R."/>
            <person name="Ravi A."/>
            <person name="Getino M."/>
            <person name="Pursley I."/>
            <person name="Horton D.L."/>
            <person name="Alikhan N.-F."/>
            <person name="Baker D."/>
            <person name="Gharbi K."/>
            <person name="Hall N."/>
            <person name="Watson M."/>
            <person name="Adriaenssens E.M."/>
            <person name="Foster-Nyarko E."/>
            <person name="Jarju S."/>
            <person name="Secka A."/>
            <person name="Antonio M."/>
            <person name="Oren A."/>
            <person name="Chaudhuri R."/>
            <person name="La Ragione R.M."/>
            <person name="Hildebrand F."/>
            <person name="Pallen M.J."/>
        </authorList>
    </citation>
    <scope>NUCLEOTIDE SEQUENCE [LARGE SCALE GENOMIC DNA]</scope>
    <source>
        <strain evidence="2 3">Sa1BUA13</strain>
    </source>
</reference>
<accession>A0ABR8W928</accession>
<dbReference type="EMBL" id="JACSPU010000001">
    <property type="protein sequence ID" value="MBD8013520.1"/>
    <property type="molecule type" value="Genomic_DNA"/>
</dbReference>
<name>A0ABR8W928_9BACL</name>
<organism evidence="2 3">
    <name type="scientific">Planococcus wigleyi</name>
    <dbReference type="NCBI Taxonomy" id="2762216"/>
    <lineage>
        <taxon>Bacteria</taxon>
        <taxon>Bacillati</taxon>
        <taxon>Bacillota</taxon>
        <taxon>Bacilli</taxon>
        <taxon>Bacillales</taxon>
        <taxon>Caryophanaceae</taxon>
        <taxon>Planococcus</taxon>
    </lineage>
</organism>
<dbReference type="PANTHER" id="PTHR46889">
    <property type="entry name" value="TRANSPOSASE INSF FOR INSERTION SEQUENCE IS3B-RELATED"/>
    <property type="match status" value="1"/>
</dbReference>
<feature type="domain" description="Integrase catalytic" evidence="1">
    <location>
        <begin position="36"/>
        <end position="75"/>
    </location>
</feature>
<dbReference type="Proteomes" id="UP000658980">
    <property type="component" value="Unassembled WGS sequence"/>
</dbReference>
<dbReference type="SUPFAM" id="SSF53098">
    <property type="entry name" value="Ribonuclease H-like"/>
    <property type="match status" value="1"/>
</dbReference>
<dbReference type="Pfam" id="PF13333">
    <property type="entry name" value="rve_2"/>
    <property type="match status" value="1"/>
</dbReference>
<protein>
    <submittedName>
        <fullName evidence="2">IS3 family transposase</fullName>
    </submittedName>
</protein>
<comment type="caution">
    <text evidence="2">The sequence shown here is derived from an EMBL/GenBank/DDBJ whole genome shotgun (WGS) entry which is preliminary data.</text>
</comment>
<evidence type="ECO:0000313" key="3">
    <source>
        <dbReference type="Proteomes" id="UP000658980"/>
    </source>
</evidence>
<sequence>MTKGQLFLKDSMCFIRFTAFQSMSRKETCAHNAATENLFGLLKQEMYYGEALASYEELKQQIEQYITYCNNERIKQKLAA</sequence>
<dbReference type="InterPro" id="IPR001584">
    <property type="entry name" value="Integrase_cat-core"/>
</dbReference>
<dbReference type="PANTHER" id="PTHR46889:SF4">
    <property type="entry name" value="TRANSPOSASE INSO FOR INSERTION SEQUENCE ELEMENT IS911B-RELATED"/>
    <property type="match status" value="1"/>
</dbReference>
<gene>
    <name evidence="2" type="ORF">H9630_01725</name>
</gene>
<dbReference type="InterPro" id="IPR050900">
    <property type="entry name" value="Transposase_IS3/IS150/IS904"/>
</dbReference>
<evidence type="ECO:0000313" key="2">
    <source>
        <dbReference type="EMBL" id="MBD8013520.1"/>
    </source>
</evidence>
<dbReference type="InterPro" id="IPR012337">
    <property type="entry name" value="RNaseH-like_sf"/>
</dbReference>
<proteinExistence type="predicted"/>
<evidence type="ECO:0000259" key="1">
    <source>
        <dbReference type="Pfam" id="PF13333"/>
    </source>
</evidence>
<keyword evidence="3" id="KW-1185">Reference proteome</keyword>